<dbReference type="Proteomes" id="UP000095287">
    <property type="component" value="Unplaced"/>
</dbReference>
<organism evidence="2 3">
    <name type="scientific">Steinernema glaseri</name>
    <dbReference type="NCBI Taxonomy" id="37863"/>
    <lineage>
        <taxon>Eukaryota</taxon>
        <taxon>Metazoa</taxon>
        <taxon>Ecdysozoa</taxon>
        <taxon>Nematoda</taxon>
        <taxon>Chromadorea</taxon>
        <taxon>Rhabditida</taxon>
        <taxon>Tylenchina</taxon>
        <taxon>Panagrolaimomorpha</taxon>
        <taxon>Strongyloidoidea</taxon>
        <taxon>Steinernematidae</taxon>
        <taxon>Steinernema</taxon>
    </lineage>
</organism>
<evidence type="ECO:0000256" key="1">
    <source>
        <dbReference type="SAM" id="MobiDB-lite"/>
    </source>
</evidence>
<dbReference type="WBParaSite" id="L893_g7802.t1">
    <property type="protein sequence ID" value="L893_g7802.t1"/>
    <property type="gene ID" value="L893_g7802"/>
</dbReference>
<feature type="region of interest" description="Disordered" evidence="1">
    <location>
        <begin position="48"/>
        <end position="70"/>
    </location>
</feature>
<evidence type="ECO:0000313" key="3">
    <source>
        <dbReference type="WBParaSite" id="L893_g7802.t1"/>
    </source>
</evidence>
<keyword evidence="2" id="KW-1185">Reference proteome</keyword>
<evidence type="ECO:0000313" key="2">
    <source>
        <dbReference type="Proteomes" id="UP000095287"/>
    </source>
</evidence>
<accession>A0A1I8AQD3</accession>
<proteinExistence type="predicted"/>
<dbReference type="AlphaFoldDB" id="A0A1I8AQD3"/>
<reference evidence="3" key="1">
    <citation type="submission" date="2016-11" db="UniProtKB">
        <authorList>
            <consortium name="WormBaseParasite"/>
        </authorList>
    </citation>
    <scope>IDENTIFICATION</scope>
</reference>
<sequence>MTAKVVAAQQAGTSRKLRCFRFLLQLFIYTSNSSFNRPPSSMLFRLKSSSPAPASTEWPPRRATTDQTAASRCRRPLFHTGDVPFLAGRRHTTCFLVDLCSFLLGDRADHAICGSVYPARRQRPPDGRDDDARRNSSAFAKSVVNAMQTDG</sequence>
<name>A0A1I8AQD3_9BILA</name>
<protein>
    <submittedName>
        <fullName evidence="3">Secreted protein</fullName>
    </submittedName>
</protein>